<dbReference type="InterPro" id="IPR011527">
    <property type="entry name" value="ABC1_TM_dom"/>
</dbReference>
<feature type="transmembrane region" description="Helical" evidence="11">
    <location>
        <begin position="317"/>
        <end position="338"/>
    </location>
</feature>
<keyword evidence="7" id="KW-0843">Virulence</keyword>
<dbReference type="OrthoDB" id="6500128at2759"/>
<sequence length="1481" mass="162144">MDSLQCGFAADTKFGPSVSPCRREFDFTILFEEVVLVIIPACTFIILAFVLLLSQLQARTLVRHGRLYPSKLFFAAALAAAQVAILAVQVRLTRKTVASIPSAVVSLIATIFIPVVSHFEHLKSLRPSTLLVSFLSLTCLFEATRTRTFWLSGEVALAATLSVALGIRLIALNFETLSKTNLILARDEKVAVEQLAGPISRTVFHWLNGLMTSGYRGVLHPEDLGPIDNRLLTACLRTKFRGISKRYQRNTAESEHEGSSTRNRLIWHTFTALGRVWAGPLIARLAVTGFTFTQPFLANAALGYLQADYPIPASHGYGLIGAAFLCYVGIAAATGWYWHQAYRCAVMIRGGLAITIFEKLLRLPEGDKIESTATTLMVEDLQRVMSAFARGHELWAGIIETGLATWLLYRQLGPSCFVMLGLTAVAGLGSMQIMKKAGSSQQKWLAATQKRLKRTKQMLDSLKGIKMTSQDSVAYQILTKLRLREIKESSSFRWIILTTGFLSYVPSTLSSPLIFGVYVSTASSGYNFSVSKIFTSLVTVTLLSAPLVHLFQVLPQIGGAYGCFQRLHEFLELEEKIDYREIMLDEKTEACGPDSPPARTHIMSLRDLSLGWNADSNPILKSLNLRVEKGAKIAIVGSVGTGKTLLMKGLIGEAHKTHGQLSLAPSTSVAYCSQTAWLENVSAKETITHYGKEPGDSDFYRQLASDCALDDLVRLPTFASESIGSGGVKLSGGQRQRLALARALSTKSDIMILDDVFSALDRRTRWRIATNLFKRNTAKLERTIIYTTHDEQIANLADEVYQIDELGHLFRRPDLGLTSIASGKGGLLDSSEIESLENLEVAEDSSTDGQPDTKAPAKARAPLDAVERQAAKQMIGDRAVYKTYAKSVGWLHSTIFLLGAMAWAVSFKFSDIWVQWWSDAPDAGANRLGYWLGIYAGLGVLALVVLAAWLYHQQFNIITRSGKLLHGQLATTVFKAQFPIISQIDTGTTLNRFSQDLMFVDMQLPIDLFNTSSEFFTAIIQIVLITVASLPMLCAIPVLFVVLYMTQHFYLRTSKQLRLQELDAKAGLITGISETGSGAGLSTIRAHGWSDIAMERFLEKLDRSQEPLYLLYAVQRWLQVVLNLVVAGVVVAMLGASVALKTSNKVSAGAVGVAFLNAVTLGETLTQFIVAYTGLETSLGAIARIALFQLQTPVEEDNVATSLTTDPPQEVLTARGPGGGAIRFENVWATYDSSTTSTAGVSINNQASNTEWSLRGVSLDIKPGERIAVCGTTGSGKSTMHLALLRMVYTPIGSIFIDGVDHASMSLEELRKHFLVITQDKLESFNTLREELDPREVFSDSRVESVLRECGIMDMVLNTPGGLTAKREDCKFSAGEEQLLSVARVILDVEREAGAPGNQGGIVLLDEVTSSIDKKTEEKIEFLLKTRLGGRTLIAINHRLGAVLDYDRVVVLDHGKIDDIGTPAELVSRCGLFAGLKIPRT</sequence>
<comment type="function">
    <text evidence="10">ABC-type transporter; part of the gene cluster that mediates the biosynthesis of the phomopsins, a group of hexapeptide mycotoxins which infects lupins and causes lupinosis disease in livestock.</text>
</comment>
<evidence type="ECO:0000259" key="13">
    <source>
        <dbReference type="PROSITE" id="PS50929"/>
    </source>
</evidence>
<evidence type="ECO:0000313" key="14">
    <source>
        <dbReference type="EMBL" id="ROW07537.1"/>
    </source>
</evidence>
<proteinExistence type="predicted"/>
<dbReference type="FunFam" id="1.20.1560.10:FF:000066">
    <property type="entry name" value="ABC multidrug transporter (Eurofung)"/>
    <property type="match status" value="1"/>
</dbReference>
<evidence type="ECO:0000256" key="8">
    <source>
        <dbReference type="ARBA" id="ARBA00023136"/>
    </source>
</evidence>
<dbReference type="GO" id="GO:0016887">
    <property type="term" value="F:ATP hydrolysis activity"/>
    <property type="evidence" value="ECO:0007669"/>
    <property type="project" value="InterPro"/>
</dbReference>
<dbReference type="SMART" id="SM00382">
    <property type="entry name" value="AAA"/>
    <property type="match status" value="2"/>
</dbReference>
<gene>
    <name evidence="14" type="ORF">VPNG_07055</name>
</gene>
<keyword evidence="15" id="KW-1185">Reference proteome</keyword>
<keyword evidence="3 11" id="KW-0812">Transmembrane</keyword>
<dbReference type="InterPro" id="IPR036640">
    <property type="entry name" value="ABC1_TM_sf"/>
</dbReference>
<keyword evidence="5" id="KW-0067">ATP-binding</keyword>
<dbReference type="InterPro" id="IPR044726">
    <property type="entry name" value="ABCC_6TM_D2"/>
</dbReference>
<dbReference type="Pfam" id="PF24357">
    <property type="entry name" value="TMD0_ABC"/>
    <property type="match status" value="1"/>
</dbReference>
<comment type="caution">
    <text evidence="14">The sequence shown here is derived from an EMBL/GenBank/DDBJ whole genome shotgun (WGS) entry which is preliminary data.</text>
</comment>
<dbReference type="InterPro" id="IPR056227">
    <property type="entry name" value="TMD0_ABC"/>
</dbReference>
<feature type="transmembrane region" description="Helical" evidence="11">
    <location>
        <begin position="29"/>
        <end position="52"/>
    </location>
</feature>
<keyword evidence="4" id="KW-0547">Nucleotide-binding</keyword>
<accession>A0A423WVP9</accession>
<dbReference type="PROSITE" id="PS50893">
    <property type="entry name" value="ABC_TRANSPORTER_2"/>
    <property type="match status" value="2"/>
</dbReference>
<protein>
    <recommendedName>
        <fullName evidence="16">ABC transporter domain-containing protein</fullName>
    </recommendedName>
</protein>
<dbReference type="GO" id="GO:0005524">
    <property type="term" value="F:ATP binding"/>
    <property type="evidence" value="ECO:0007669"/>
    <property type="project" value="UniProtKB-KW"/>
</dbReference>
<feature type="transmembrane region" description="Helical" evidence="11">
    <location>
        <begin position="72"/>
        <end position="90"/>
    </location>
</feature>
<feature type="domain" description="ABC transmembrane type-1" evidence="13">
    <location>
        <begin position="895"/>
        <end position="1177"/>
    </location>
</feature>
<dbReference type="Gene3D" id="1.20.1560.10">
    <property type="entry name" value="ABC transporter type 1, transmembrane domain"/>
    <property type="match status" value="2"/>
</dbReference>
<feature type="transmembrane region" description="Helical" evidence="11">
    <location>
        <begin position="155"/>
        <end position="174"/>
    </location>
</feature>
<evidence type="ECO:0000259" key="12">
    <source>
        <dbReference type="PROSITE" id="PS50893"/>
    </source>
</evidence>
<organism evidence="14 15">
    <name type="scientific">Cytospora leucostoma</name>
    <dbReference type="NCBI Taxonomy" id="1230097"/>
    <lineage>
        <taxon>Eukaryota</taxon>
        <taxon>Fungi</taxon>
        <taxon>Dikarya</taxon>
        <taxon>Ascomycota</taxon>
        <taxon>Pezizomycotina</taxon>
        <taxon>Sordariomycetes</taxon>
        <taxon>Sordariomycetidae</taxon>
        <taxon>Diaporthales</taxon>
        <taxon>Cytosporaceae</taxon>
        <taxon>Cytospora</taxon>
    </lineage>
</organism>
<evidence type="ECO:0000256" key="4">
    <source>
        <dbReference type="ARBA" id="ARBA00022741"/>
    </source>
</evidence>
<feature type="transmembrane region" description="Helical" evidence="11">
    <location>
        <begin position="97"/>
        <end position="119"/>
    </location>
</feature>
<dbReference type="Pfam" id="PF00005">
    <property type="entry name" value="ABC_tran"/>
    <property type="match status" value="2"/>
</dbReference>
<dbReference type="InterPro" id="IPR003593">
    <property type="entry name" value="AAA+_ATPase"/>
</dbReference>
<name>A0A423WVP9_9PEZI</name>
<dbReference type="Gene3D" id="3.40.50.300">
    <property type="entry name" value="P-loop containing nucleotide triphosphate hydrolases"/>
    <property type="match status" value="2"/>
</dbReference>
<feature type="domain" description="ABC transporter" evidence="12">
    <location>
        <begin position="1222"/>
        <end position="1479"/>
    </location>
</feature>
<evidence type="ECO:0000256" key="2">
    <source>
        <dbReference type="ARBA" id="ARBA00022448"/>
    </source>
</evidence>
<feature type="domain" description="ABC transmembrane type-1" evidence="13">
    <location>
        <begin position="281"/>
        <end position="559"/>
    </location>
</feature>
<dbReference type="CDD" id="cd18579">
    <property type="entry name" value="ABC_6TM_ABCC_D1"/>
    <property type="match status" value="1"/>
</dbReference>
<evidence type="ECO:0000256" key="6">
    <source>
        <dbReference type="ARBA" id="ARBA00022989"/>
    </source>
</evidence>
<evidence type="ECO:0000256" key="5">
    <source>
        <dbReference type="ARBA" id="ARBA00022840"/>
    </source>
</evidence>
<keyword evidence="6 11" id="KW-1133">Transmembrane helix</keyword>
<dbReference type="PANTHER" id="PTHR24223">
    <property type="entry name" value="ATP-BINDING CASSETTE SUB-FAMILY C"/>
    <property type="match status" value="1"/>
</dbReference>
<dbReference type="InterPro" id="IPR044746">
    <property type="entry name" value="ABCC_6TM_D1"/>
</dbReference>
<evidence type="ECO:0000256" key="10">
    <source>
        <dbReference type="ARBA" id="ARBA00059074"/>
    </source>
</evidence>
<feature type="transmembrane region" description="Helical" evidence="11">
    <location>
        <begin position="1117"/>
        <end position="1140"/>
    </location>
</feature>
<dbReference type="CDD" id="cd18580">
    <property type="entry name" value="ABC_6TM_ABCC_D2"/>
    <property type="match status" value="1"/>
</dbReference>
<dbReference type="PROSITE" id="PS00211">
    <property type="entry name" value="ABC_TRANSPORTER_1"/>
    <property type="match status" value="1"/>
</dbReference>
<feature type="domain" description="ABC transporter" evidence="12">
    <location>
        <begin position="605"/>
        <end position="830"/>
    </location>
</feature>
<dbReference type="SUPFAM" id="SSF52540">
    <property type="entry name" value="P-loop containing nucleoside triphosphate hydrolases"/>
    <property type="match status" value="2"/>
</dbReference>
<dbReference type="InterPro" id="IPR027417">
    <property type="entry name" value="P-loop_NTPase"/>
</dbReference>
<dbReference type="Proteomes" id="UP000285146">
    <property type="component" value="Unassembled WGS sequence"/>
</dbReference>
<dbReference type="EMBL" id="LKEB01000038">
    <property type="protein sequence ID" value="ROW07537.1"/>
    <property type="molecule type" value="Genomic_DNA"/>
</dbReference>
<dbReference type="SUPFAM" id="SSF90123">
    <property type="entry name" value="ABC transporter transmembrane region"/>
    <property type="match status" value="2"/>
</dbReference>
<feature type="transmembrane region" description="Helical" evidence="11">
    <location>
        <begin position="533"/>
        <end position="551"/>
    </location>
</feature>
<keyword evidence="9" id="KW-0325">Glycoprotein</keyword>
<evidence type="ECO:0000256" key="1">
    <source>
        <dbReference type="ARBA" id="ARBA00004141"/>
    </source>
</evidence>
<feature type="transmembrane region" description="Helical" evidence="11">
    <location>
        <begin position="888"/>
        <end position="909"/>
    </location>
</feature>
<feature type="transmembrane region" description="Helical" evidence="11">
    <location>
        <begin position="929"/>
        <end position="951"/>
    </location>
</feature>
<feature type="transmembrane region" description="Helical" evidence="11">
    <location>
        <begin position="281"/>
        <end position="305"/>
    </location>
</feature>
<dbReference type="InterPro" id="IPR017871">
    <property type="entry name" value="ABC_transporter-like_CS"/>
</dbReference>
<dbReference type="GO" id="GO:0140359">
    <property type="term" value="F:ABC-type transporter activity"/>
    <property type="evidence" value="ECO:0007669"/>
    <property type="project" value="InterPro"/>
</dbReference>
<dbReference type="GO" id="GO:0016020">
    <property type="term" value="C:membrane"/>
    <property type="evidence" value="ECO:0007669"/>
    <property type="project" value="UniProtKB-SubCell"/>
</dbReference>
<dbReference type="InterPro" id="IPR050173">
    <property type="entry name" value="ABC_transporter_C-like"/>
</dbReference>
<evidence type="ECO:0000256" key="7">
    <source>
        <dbReference type="ARBA" id="ARBA00023026"/>
    </source>
</evidence>
<dbReference type="InParanoid" id="A0A423WVP9"/>
<evidence type="ECO:0008006" key="16">
    <source>
        <dbReference type="Google" id="ProtNLM"/>
    </source>
</evidence>
<comment type="subcellular location">
    <subcellularLocation>
        <location evidence="1">Membrane</location>
        <topology evidence="1">Multi-pass membrane protein</topology>
    </subcellularLocation>
</comment>
<dbReference type="Pfam" id="PF00664">
    <property type="entry name" value="ABC_membrane"/>
    <property type="match status" value="1"/>
</dbReference>
<reference evidence="14 15" key="1">
    <citation type="submission" date="2015-09" db="EMBL/GenBank/DDBJ databases">
        <title>Host preference determinants of Valsa canker pathogens revealed by comparative genomics.</title>
        <authorList>
            <person name="Yin Z."/>
            <person name="Huang L."/>
        </authorList>
    </citation>
    <scope>NUCLEOTIDE SEQUENCE [LARGE SCALE GENOMIC DNA]</scope>
    <source>
        <strain evidence="14 15">SXYLt</strain>
    </source>
</reference>
<keyword evidence="8 11" id="KW-0472">Membrane</keyword>
<dbReference type="FunFam" id="1.20.1560.10:FF:000055">
    <property type="entry name" value="ABC multidrug transporter (Eurofung)"/>
    <property type="match status" value="1"/>
</dbReference>
<evidence type="ECO:0000256" key="3">
    <source>
        <dbReference type="ARBA" id="ARBA00022692"/>
    </source>
</evidence>
<dbReference type="InterPro" id="IPR003439">
    <property type="entry name" value="ABC_transporter-like_ATP-bd"/>
</dbReference>
<keyword evidence="2" id="KW-0813">Transport</keyword>
<feature type="transmembrane region" description="Helical" evidence="11">
    <location>
        <begin position="1022"/>
        <end position="1045"/>
    </location>
</feature>
<dbReference type="PANTHER" id="PTHR24223:SF399">
    <property type="entry name" value="ABC TRANSPORTER ATNG"/>
    <property type="match status" value="1"/>
</dbReference>
<evidence type="ECO:0000256" key="9">
    <source>
        <dbReference type="ARBA" id="ARBA00023180"/>
    </source>
</evidence>
<dbReference type="STRING" id="1230097.A0A423WVP9"/>
<dbReference type="PROSITE" id="PS50929">
    <property type="entry name" value="ABC_TM1F"/>
    <property type="match status" value="2"/>
</dbReference>
<evidence type="ECO:0000256" key="11">
    <source>
        <dbReference type="SAM" id="Phobius"/>
    </source>
</evidence>
<feature type="transmembrane region" description="Helical" evidence="11">
    <location>
        <begin position="494"/>
        <end position="521"/>
    </location>
</feature>
<evidence type="ECO:0000313" key="15">
    <source>
        <dbReference type="Proteomes" id="UP000285146"/>
    </source>
</evidence>